<evidence type="ECO:0000256" key="7">
    <source>
        <dbReference type="PROSITE-ProRule" id="PRU01379"/>
    </source>
</evidence>
<accession>D0LZJ8</accession>
<evidence type="ECO:0000313" key="9">
    <source>
        <dbReference type="EMBL" id="ACY17977.1"/>
    </source>
</evidence>
<dbReference type="Pfam" id="PF00246">
    <property type="entry name" value="Peptidase_M14"/>
    <property type="match status" value="1"/>
</dbReference>
<gene>
    <name evidence="9" type="ordered locus">Hoch_5494</name>
</gene>
<dbReference type="PANTHER" id="PTHR11705:SF143">
    <property type="entry name" value="SLL0236 PROTEIN"/>
    <property type="match status" value="1"/>
</dbReference>
<evidence type="ECO:0000256" key="4">
    <source>
        <dbReference type="ARBA" id="ARBA00022801"/>
    </source>
</evidence>
<dbReference type="EMBL" id="CP001804">
    <property type="protein sequence ID" value="ACY17977.1"/>
    <property type="molecule type" value="Genomic_DNA"/>
</dbReference>
<keyword evidence="10" id="KW-1185">Reference proteome</keyword>
<dbReference type="InterPro" id="IPR000834">
    <property type="entry name" value="Peptidase_M14"/>
</dbReference>
<evidence type="ECO:0000259" key="8">
    <source>
        <dbReference type="PROSITE" id="PS52035"/>
    </source>
</evidence>
<reference evidence="9 10" key="1">
    <citation type="journal article" date="2010" name="Stand. Genomic Sci.">
        <title>Complete genome sequence of Haliangium ochraceum type strain (SMP-2).</title>
        <authorList>
            <consortium name="US DOE Joint Genome Institute (JGI-PGF)"/>
            <person name="Ivanova N."/>
            <person name="Daum C."/>
            <person name="Lang E."/>
            <person name="Abt B."/>
            <person name="Kopitz M."/>
            <person name="Saunders E."/>
            <person name="Lapidus A."/>
            <person name="Lucas S."/>
            <person name="Glavina Del Rio T."/>
            <person name="Nolan M."/>
            <person name="Tice H."/>
            <person name="Copeland A."/>
            <person name="Cheng J.F."/>
            <person name="Chen F."/>
            <person name="Bruce D."/>
            <person name="Goodwin L."/>
            <person name="Pitluck S."/>
            <person name="Mavromatis K."/>
            <person name="Pati A."/>
            <person name="Mikhailova N."/>
            <person name="Chen A."/>
            <person name="Palaniappan K."/>
            <person name="Land M."/>
            <person name="Hauser L."/>
            <person name="Chang Y.J."/>
            <person name="Jeffries C.D."/>
            <person name="Detter J.C."/>
            <person name="Brettin T."/>
            <person name="Rohde M."/>
            <person name="Goker M."/>
            <person name="Bristow J."/>
            <person name="Markowitz V."/>
            <person name="Eisen J.A."/>
            <person name="Hugenholtz P."/>
            <person name="Kyrpides N.C."/>
            <person name="Klenk H.P."/>
        </authorList>
    </citation>
    <scope>NUCLEOTIDE SEQUENCE [LARGE SCALE GENOMIC DNA]</scope>
    <source>
        <strain evidence="10">DSM 14365 / CIP 107738 / JCM 11303 / AJ 13395 / SMP-2</strain>
    </source>
</reference>
<dbReference type="PANTHER" id="PTHR11705">
    <property type="entry name" value="PROTEASE FAMILY M14 CARBOXYPEPTIDASE A,B"/>
    <property type="match status" value="1"/>
</dbReference>
<sequence length="218" mass="23666">MYRQVEIGETVVGRGIMALHFTPPEYARPRPPAVFIGAIHGDEPLGSYCLARLCDDLLERPPGRDTWIIPALNVDGLAGGTKNNANDVDLDRNFAAASWSASHRPGYGSGAAPESEPETQALVALIARVQPARIVTVRSPYRMVLWDGAGEALAAAMAERNGYELRDDPGYPRPGSLAHKYGVEAGCEVVTLEVPFCEEPEAWRENRSALRFAVDLPV</sequence>
<name>D0LZJ8_HALO1</name>
<dbReference type="GO" id="GO:0006508">
    <property type="term" value="P:proteolysis"/>
    <property type="evidence" value="ECO:0007669"/>
    <property type="project" value="UniProtKB-KW"/>
</dbReference>
<dbReference type="PROSITE" id="PS52035">
    <property type="entry name" value="PEPTIDASE_M14"/>
    <property type="match status" value="1"/>
</dbReference>
<dbReference type="RefSeq" id="WP_012830569.1">
    <property type="nucleotide sequence ID" value="NC_013440.1"/>
</dbReference>
<dbReference type="HOGENOM" id="CLU_109252_0_0_7"/>
<comment type="cofactor">
    <cofactor evidence="1">
        <name>Zn(2+)</name>
        <dbReference type="ChEBI" id="CHEBI:29105"/>
    </cofactor>
</comment>
<keyword evidence="9" id="KW-0121">Carboxypeptidase</keyword>
<dbReference type="SUPFAM" id="SSF53187">
    <property type="entry name" value="Zn-dependent exopeptidases"/>
    <property type="match status" value="1"/>
</dbReference>
<organism evidence="9 10">
    <name type="scientific">Haliangium ochraceum (strain DSM 14365 / JCM 11303 / SMP-2)</name>
    <dbReference type="NCBI Taxonomy" id="502025"/>
    <lineage>
        <taxon>Bacteria</taxon>
        <taxon>Pseudomonadati</taxon>
        <taxon>Myxococcota</taxon>
        <taxon>Polyangia</taxon>
        <taxon>Haliangiales</taxon>
        <taxon>Kofleriaceae</taxon>
        <taxon>Haliangium</taxon>
    </lineage>
</organism>
<feature type="domain" description="Peptidase M14" evidence="8">
    <location>
        <begin position="1"/>
        <end position="217"/>
    </location>
</feature>
<dbReference type="GO" id="GO:0005615">
    <property type="term" value="C:extracellular space"/>
    <property type="evidence" value="ECO:0007669"/>
    <property type="project" value="TreeGrafter"/>
</dbReference>
<dbReference type="KEGG" id="hoh:Hoch_5494"/>
<dbReference type="Proteomes" id="UP000001880">
    <property type="component" value="Chromosome"/>
</dbReference>
<dbReference type="STRING" id="502025.Hoch_5494"/>
<dbReference type="eggNOG" id="COG2866">
    <property type="taxonomic scope" value="Bacteria"/>
</dbReference>
<evidence type="ECO:0000256" key="5">
    <source>
        <dbReference type="ARBA" id="ARBA00022833"/>
    </source>
</evidence>
<evidence type="ECO:0000256" key="1">
    <source>
        <dbReference type="ARBA" id="ARBA00001947"/>
    </source>
</evidence>
<evidence type="ECO:0000256" key="2">
    <source>
        <dbReference type="ARBA" id="ARBA00005988"/>
    </source>
</evidence>
<evidence type="ECO:0000313" key="10">
    <source>
        <dbReference type="Proteomes" id="UP000001880"/>
    </source>
</evidence>
<dbReference type="GO" id="GO:0004181">
    <property type="term" value="F:metallocarboxypeptidase activity"/>
    <property type="evidence" value="ECO:0007669"/>
    <property type="project" value="InterPro"/>
</dbReference>
<keyword evidence="5" id="KW-0862">Zinc</keyword>
<keyword evidence="3" id="KW-0645">Protease</keyword>
<dbReference type="GO" id="GO:0008270">
    <property type="term" value="F:zinc ion binding"/>
    <property type="evidence" value="ECO:0007669"/>
    <property type="project" value="InterPro"/>
</dbReference>
<keyword evidence="4" id="KW-0378">Hydrolase</keyword>
<comment type="similarity">
    <text evidence="2 7">Belongs to the peptidase M14 family.</text>
</comment>
<proteinExistence type="inferred from homology"/>
<dbReference type="AlphaFoldDB" id="D0LZJ8"/>
<evidence type="ECO:0000256" key="3">
    <source>
        <dbReference type="ARBA" id="ARBA00022670"/>
    </source>
</evidence>
<protein>
    <submittedName>
        <fullName evidence="9">Peptidase M14 carboxypeptidase A</fullName>
    </submittedName>
</protein>
<dbReference type="SMART" id="SM00631">
    <property type="entry name" value="Zn_pept"/>
    <property type="match status" value="1"/>
</dbReference>
<dbReference type="OrthoDB" id="9779324at2"/>
<feature type="active site" description="Proton donor/acceptor" evidence="7">
    <location>
        <position position="193"/>
    </location>
</feature>
<dbReference type="Gene3D" id="3.40.630.10">
    <property type="entry name" value="Zn peptidases"/>
    <property type="match status" value="1"/>
</dbReference>
<evidence type="ECO:0000256" key="6">
    <source>
        <dbReference type="ARBA" id="ARBA00023049"/>
    </source>
</evidence>
<keyword evidence="6" id="KW-0482">Metalloprotease</keyword>